<evidence type="ECO:0000313" key="2">
    <source>
        <dbReference type="Proteomes" id="UP000014071"/>
    </source>
</evidence>
<proteinExistence type="predicted"/>
<dbReference type="GeneID" id="24108145"/>
<organism evidence="1 2">
    <name type="scientific">Pseudozyma hubeiensis (strain SY62)</name>
    <name type="common">Yeast</name>
    <dbReference type="NCBI Taxonomy" id="1305764"/>
    <lineage>
        <taxon>Eukaryota</taxon>
        <taxon>Fungi</taxon>
        <taxon>Dikarya</taxon>
        <taxon>Basidiomycota</taxon>
        <taxon>Ustilaginomycotina</taxon>
        <taxon>Ustilaginomycetes</taxon>
        <taxon>Ustilaginales</taxon>
        <taxon>Ustilaginaceae</taxon>
        <taxon>Pseudozyma</taxon>
    </lineage>
</organism>
<dbReference type="AlphaFoldDB" id="R9P221"/>
<dbReference type="Proteomes" id="UP000014071">
    <property type="component" value="Unassembled WGS sequence"/>
</dbReference>
<sequence>MFPILRQIGFGGTVLRLSSDVSFFFPFESPMVRRSLMVLFEWIRHIRVPNQDQCSDSLSIDNQISRLELEKKAWHNGKVLAEEFADRTGTKHSTTRLEFEFEKAEVETRKSQEPKIKGGASTFRSTAISRSNAAVSGLVLTCVTLPCDLSKS</sequence>
<gene>
    <name evidence="1" type="ORF">PHSY_002854</name>
</gene>
<keyword evidence="2" id="KW-1185">Reference proteome</keyword>
<protein>
    <submittedName>
        <fullName evidence="1">Uncharacterized protein</fullName>
    </submittedName>
</protein>
<name>R9P221_PSEHS</name>
<dbReference type="RefSeq" id="XP_012188866.1">
    <property type="nucleotide sequence ID" value="XM_012333476.1"/>
</dbReference>
<evidence type="ECO:0000313" key="1">
    <source>
        <dbReference type="EMBL" id="GAC95279.1"/>
    </source>
</evidence>
<dbReference type="EMBL" id="DF238792">
    <property type="protein sequence ID" value="GAC95279.1"/>
    <property type="molecule type" value="Genomic_DNA"/>
</dbReference>
<accession>R9P221</accession>
<dbReference type="HOGENOM" id="CLU_1723191_0_0_1"/>
<reference evidence="2" key="1">
    <citation type="journal article" date="2013" name="Genome Announc.">
        <title>Draft genome sequence of the basidiomycetous yeast-like fungus Pseudozyma hubeiensis SY62, which produces an abundant amount of the biosurfactant mannosylerythritol lipids.</title>
        <authorList>
            <person name="Konishi M."/>
            <person name="Hatada Y."/>
            <person name="Horiuchi J."/>
        </authorList>
    </citation>
    <scope>NUCLEOTIDE SEQUENCE [LARGE SCALE GENOMIC DNA]</scope>
    <source>
        <strain evidence="2">SY62</strain>
    </source>
</reference>